<evidence type="ECO:0000259" key="3">
    <source>
        <dbReference type="Pfam" id="PF00171"/>
    </source>
</evidence>
<sequence length="506" mass="52378">MTYTPHGNHLIAGEQIGSDARFESSPATGSAFEFSIGSPDLVAQACAAASAAFAGLAATTREQRATLLETIADEIDARGPAITEVGSAETGLPAARLEGERGRTTGQLRLFAQCIRDGSYLDLRHDKALPDRQPLPRPDLRMMQRPVGPVAVFGASNFPLAFSVAGGDTAAALAAGCPVVVKGHSAHPGTGEIVGDAIVAALAKLGMDPGIFSLIQGGNRAVGEALVTDPRIKAVGFTGSLGGGRALFNLCAARPEPIPFFGELGSVNPMFVLPQAVSARGADIGTGWAGSLAMGAGQFCTNPGIAVVIDGPEADAFVSAAQEALKAQDAQVMLTDGMAAAYRDGARRVGEGKGVTALLTSSCEGRSALPFLFEVSAESWLEDEELGEEVFGPLGLVIRVKDAAQMQQIARAFKGQLTATLQMDAGDIDLARELLPVLESMAGRVLANGFPTGVEVCDSMVHGGPYPASTNFGATSVGTLSIRRFLRPVCYQNLPEELLPTDFLNG</sequence>
<dbReference type="EMBL" id="PGTB01000049">
    <property type="protein sequence ID" value="PJE36270.1"/>
    <property type="molecule type" value="Genomic_DNA"/>
</dbReference>
<evidence type="ECO:0000313" key="4">
    <source>
        <dbReference type="EMBL" id="PJE36270.1"/>
    </source>
</evidence>
<dbReference type="InterPro" id="IPR016162">
    <property type="entry name" value="Ald_DH_N"/>
</dbReference>
<dbReference type="SUPFAM" id="SSF53720">
    <property type="entry name" value="ALDH-like"/>
    <property type="match status" value="1"/>
</dbReference>
<dbReference type="InterPro" id="IPR050740">
    <property type="entry name" value="Aldehyde_DH_Superfamily"/>
</dbReference>
<evidence type="ECO:0000256" key="1">
    <source>
        <dbReference type="ARBA" id="ARBA00023002"/>
    </source>
</evidence>
<feature type="domain" description="Aldehyde dehydrogenase" evidence="3">
    <location>
        <begin position="33"/>
        <end position="454"/>
    </location>
</feature>
<reference evidence="4 5" key="1">
    <citation type="journal article" date="2018" name="Int. J. Syst. Evol. Microbiol.">
        <title>Pseudooceanicola lipolyticus sp. nov., a marine alphaproteobacterium, reclassification of Oceanicola flagellatus as Pseudooceanicola flagellatus comb. nov. and emended description of the genus Pseudooceanicola.</title>
        <authorList>
            <person name="Huang M.-M."/>
            <person name="Guo L.-L."/>
            <person name="Wu Y.-H."/>
            <person name="Lai Q.-L."/>
            <person name="Shao Z.-Z."/>
            <person name="Wang C.-S."/>
            <person name="Wu M."/>
            <person name="Xu X.-W."/>
        </authorList>
    </citation>
    <scope>NUCLEOTIDE SEQUENCE [LARGE SCALE GENOMIC DNA]</scope>
    <source>
        <strain evidence="4 5">157</strain>
    </source>
</reference>
<dbReference type="CDD" id="cd07129">
    <property type="entry name" value="ALDH_KGSADH"/>
    <property type="match status" value="1"/>
</dbReference>
<dbReference type="RefSeq" id="WP_100162904.1">
    <property type="nucleotide sequence ID" value="NZ_PGTB01000049.1"/>
</dbReference>
<name>A0A2M8J0E8_9RHOB</name>
<gene>
    <name evidence="4" type="ORF">CVM52_12885</name>
</gene>
<dbReference type="InterPro" id="IPR044151">
    <property type="entry name" value="ALDH_KGSADH"/>
</dbReference>
<dbReference type="PANTHER" id="PTHR43353">
    <property type="entry name" value="SUCCINATE-SEMIALDEHYDE DEHYDROGENASE, MITOCHONDRIAL"/>
    <property type="match status" value="1"/>
</dbReference>
<dbReference type="Gene3D" id="3.40.605.10">
    <property type="entry name" value="Aldehyde Dehydrogenase, Chain A, domain 1"/>
    <property type="match status" value="2"/>
</dbReference>
<keyword evidence="1" id="KW-0560">Oxidoreductase</keyword>
<evidence type="ECO:0000256" key="2">
    <source>
        <dbReference type="SAM" id="MobiDB-lite"/>
    </source>
</evidence>
<keyword evidence="5" id="KW-1185">Reference proteome</keyword>
<dbReference type="Proteomes" id="UP000231553">
    <property type="component" value="Unassembled WGS sequence"/>
</dbReference>
<evidence type="ECO:0000313" key="5">
    <source>
        <dbReference type="Proteomes" id="UP000231553"/>
    </source>
</evidence>
<dbReference type="OrthoDB" id="9770537at2"/>
<dbReference type="GO" id="GO:0016620">
    <property type="term" value="F:oxidoreductase activity, acting on the aldehyde or oxo group of donors, NAD or NADP as acceptor"/>
    <property type="evidence" value="ECO:0007669"/>
    <property type="project" value="InterPro"/>
</dbReference>
<protein>
    <submittedName>
        <fullName evidence="4">Aldehyde dehydrogenase (NADP(+))</fullName>
    </submittedName>
</protein>
<dbReference type="Pfam" id="PF00171">
    <property type="entry name" value="Aldedh"/>
    <property type="match status" value="1"/>
</dbReference>
<accession>A0A2M8J0E8</accession>
<dbReference type="PANTHER" id="PTHR43353:SF3">
    <property type="entry name" value="ALDEHYDE DEHYDROGENASE-RELATED"/>
    <property type="match status" value="1"/>
</dbReference>
<proteinExistence type="predicted"/>
<organism evidence="4 5">
    <name type="scientific">Pseudooceanicola lipolyticus</name>
    <dbReference type="NCBI Taxonomy" id="2029104"/>
    <lineage>
        <taxon>Bacteria</taxon>
        <taxon>Pseudomonadati</taxon>
        <taxon>Pseudomonadota</taxon>
        <taxon>Alphaproteobacteria</taxon>
        <taxon>Rhodobacterales</taxon>
        <taxon>Paracoccaceae</taxon>
        <taxon>Pseudooceanicola</taxon>
    </lineage>
</organism>
<feature type="region of interest" description="Disordered" evidence="2">
    <location>
        <begin position="1"/>
        <end position="24"/>
    </location>
</feature>
<dbReference type="AlphaFoldDB" id="A0A2M8J0E8"/>
<comment type="caution">
    <text evidence="4">The sequence shown here is derived from an EMBL/GenBank/DDBJ whole genome shotgun (WGS) entry which is preliminary data.</text>
</comment>
<dbReference type="InterPro" id="IPR016161">
    <property type="entry name" value="Ald_DH/histidinol_DH"/>
</dbReference>
<dbReference type="InterPro" id="IPR015590">
    <property type="entry name" value="Aldehyde_DH_dom"/>
</dbReference>